<name>A0A0R3BZ83_9BRAD</name>
<dbReference type="SUPFAM" id="SSF53850">
    <property type="entry name" value="Periplasmic binding protein-like II"/>
    <property type="match status" value="1"/>
</dbReference>
<accession>A0A0R3BZ83</accession>
<dbReference type="CDD" id="cd13576">
    <property type="entry name" value="PBP2_BugD_Asp"/>
    <property type="match status" value="1"/>
</dbReference>
<evidence type="ECO:0008006" key="5">
    <source>
        <dbReference type="Google" id="ProtNLM"/>
    </source>
</evidence>
<dbReference type="PANTHER" id="PTHR42928">
    <property type="entry name" value="TRICARBOXYLATE-BINDING PROTEIN"/>
    <property type="match status" value="1"/>
</dbReference>
<dbReference type="PANTHER" id="PTHR42928:SF5">
    <property type="entry name" value="BLR1237 PROTEIN"/>
    <property type="match status" value="1"/>
</dbReference>
<dbReference type="RefSeq" id="WP_057029477.1">
    <property type="nucleotide sequence ID" value="NZ_LJYF01000034.1"/>
</dbReference>
<dbReference type="Proteomes" id="UP000051380">
    <property type="component" value="Unassembled WGS sequence"/>
</dbReference>
<keyword evidence="2" id="KW-0732">Signal</keyword>
<comment type="similarity">
    <text evidence="1">Belongs to the UPF0065 (bug) family.</text>
</comment>
<gene>
    <name evidence="3" type="ORF">AOQ72_33015</name>
</gene>
<comment type="caution">
    <text evidence="3">The sequence shown here is derived from an EMBL/GenBank/DDBJ whole genome shotgun (WGS) entry which is preliminary data.</text>
</comment>
<dbReference type="AlphaFoldDB" id="A0A0R3BZ83"/>
<reference evidence="3 4" key="1">
    <citation type="submission" date="2015-09" db="EMBL/GenBank/DDBJ databases">
        <title>Draft Genome Sequence of the Strain BR 3267 (Bradyrhizobium yuanmingense) recommended as inoculant for cowpea in Brazil.</title>
        <authorList>
            <person name="Simoes-Araujo J.L."/>
            <person name="Zilli J.E."/>
        </authorList>
    </citation>
    <scope>NUCLEOTIDE SEQUENCE [LARGE SCALE GENOMIC DNA]</scope>
    <source>
        <strain evidence="3 4">BR3267</strain>
    </source>
</reference>
<feature type="chain" id="PRO_5006433581" description="Tripartite tricarboxylate transporter substrate binding protein BugD" evidence="2">
    <location>
        <begin position="30"/>
        <end position="329"/>
    </location>
</feature>
<dbReference type="OrthoDB" id="8443386at2"/>
<evidence type="ECO:0000313" key="3">
    <source>
        <dbReference type="EMBL" id="KRP90623.1"/>
    </source>
</evidence>
<dbReference type="STRING" id="108015.GA0061099_101194"/>
<dbReference type="InterPro" id="IPR042100">
    <property type="entry name" value="Bug_dom1"/>
</dbReference>
<evidence type="ECO:0000256" key="1">
    <source>
        <dbReference type="ARBA" id="ARBA00006987"/>
    </source>
</evidence>
<evidence type="ECO:0000313" key="4">
    <source>
        <dbReference type="Proteomes" id="UP000051380"/>
    </source>
</evidence>
<protein>
    <recommendedName>
        <fullName evidence="5">Tripartite tricarboxylate transporter substrate binding protein BugD</fullName>
    </recommendedName>
</protein>
<dbReference type="PIRSF" id="PIRSF017082">
    <property type="entry name" value="YflP"/>
    <property type="match status" value="1"/>
</dbReference>
<organism evidence="3 4">
    <name type="scientific">Bradyrhizobium yuanmingense</name>
    <dbReference type="NCBI Taxonomy" id="108015"/>
    <lineage>
        <taxon>Bacteria</taxon>
        <taxon>Pseudomonadati</taxon>
        <taxon>Pseudomonadota</taxon>
        <taxon>Alphaproteobacteria</taxon>
        <taxon>Hyphomicrobiales</taxon>
        <taxon>Nitrobacteraceae</taxon>
        <taxon>Bradyrhizobium</taxon>
    </lineage>
</organism>
<sequence>MISFVVKRALAAIAALAFATFSIATCASAQDYPKRPITMIVPFAAGGTSDVIARAVAEQMGIALGQTIVIENVAGAGGSTALARASRAEPDGYTIAIGNAGTNAATYTIYPKLPFTPDSFVPIAMVAKTFGIIALRKDFPAKDLKEFIAYAKANPGKINLGHAGVGSSNYLICKSFVTAAGIDATLIGYRGAAPALTDAVGGQIDGVCDAAASVSQSINDKLVKGLVVCSTVRLSTLPDLPTSAEAGLPEFEAQGWNGLFAPKGTPPAVIAKLNAAARTAVETEAVKKRFADLSTVAPDADEHAPDVLQKLVTRDVEKYRKMLADDANK</sequence>
<dbReference type="EMBL" id="LJYF01000034">
    <property type="protein sequence ID" value="KRP90623.1"/>
    <property type="molecule type" value="Genomic_DNA"/>
</dbReference>
<dbReference type="Gene3D" id="3.40.190.10">
    <property type="entry name" value="Periplasmic binding protein-like II"/>
    <property type="match status" value="1"/>
</dbReference>
<proteinExistence type="inferred from homology"/>
<dbReference type="InterPro" id="IPR005064">
    <property type="entry name" value="BUG"/>
</dbReference>
<dbReference type="Pfam" id="PF03401">
    <property type="entry name" value="TctC"/>
    <property type="match status" value="1"/>
</dbReference>
<dbReference type="Gene3D" id="3.40.190.150">
    <property type="entry name" value="Bordetella uptake gene, domain 1"/>
    <property type="match status" value="1"/>
</dbReference>
<feature type="signal peptide" evidence="2">
    <location>
        <begin position="1"/>
        <end position="29"/>
    </location>
</feature>
<evidence type="ECO:0000256" key="2">
    <source>
        <dbReference type="SAM" id="SignalP"/>
    </source>
</evidence>